<dbReference type="GO" id="GO:0003700">
    <property type="term" value="F:DNA-binding transcription factor activity"/>
    <property type="evidence" value="ECO:0007669"/>
    <property type="project" value="InterPro"/>
</dbReference>
<dbReference type="OrthoDB" id="9784339at2"/>
<accession>A0A5S4GU64</accession>
<dbReference type="EMBL" id="VCKX01000024">
    <property type="protein sequence ID" value="TMR36487.1"/>
    <property type="molecule type" value="Genomic_DNA"/>
</dbReference>
<dbReference type="InterPro" id="IPR023485">
    <property type="entry name" value="Ptyr_pPase"/>
</dbReference>
<reference evidence="3 4" key="1">
    <citation type="submission" date="2019-05" db="EMBL/GenBank/DDBJ databases">
        <title>Draft genome sequence of Nonomuraea zeae DSM 100528.</title>
        <authorList>
            <person name="Saricaoglu S."/>
            <person name="Isik K."/>
        </authorList>
    </citation>
    <scope>NUCLEOTIDE SEQUENCE [LARGE SCALE GENOMIC DNA]</scope>
    <source>
        <strain evidence="3 4">DSM 100528</strain>
    </source>
</reference>
<dbReference type="InterPro" id="IPR036388">
    <property type="entry name" value="WH-like_DNA-bd_sf"/>
</dbReference>
<dbReference type="Pfam" id="PF01451">
    <property type="entry name" value="LMWPc"/>
    <property type="match status" value="1"/>
</dbReference>
<dbReference type="Gene3D" id="1.10.10.10">
    <property type="entry name" value="Winged helix-like DNA-binding domain superfamily/Winged helix DNA-binding domain"/>
    <property type="match status" value="1"/>
</dbReference>
<name>A0A5S4GU64_9ACTN</name>
<gene>
    <name evidence="3" type="ORF">ETD85_10905</name>
</gene>
<dbReference type="GO" id="GO:0046685">
    <property type="term" value="P:response to arsenic-containing substance"/>
    <property type="evidence" value="ECO:0007669"/>
    <property type="project" value="UniProtKB-KW"/>
</dbReference>
<dbReference type="InterPro" id="IPR036390">
    <property type="entry name" value="WH_DNA-bd_sf"/>
</dbReference>
<dbReference type="InterPro" id="IPR001845">
    <property type="entry name" value="HTH_ArsR_DNA-bd_dom"/>
</dbReference>
<dbReference type="SUPFAM" id="SSF46785">
    <property type="entry name" value="Winged helix' DNA-binding domain"/>
    <property type="match status" value="1"/>
</dbReference>
<evidence type="ECO:0000313" key="3">
    <source>
        <dbReference type="EMBL" id="TMR36487.1"/>
    </source>
</evidence>
<evidence type="ECO:0000256" key="1">
    <source>
        <dbReference type="ARBA" id="ARBA00022849"/>
    </source>
</evidence>
<dbReference type="SUPFAM" id="SSF52788">
    <property type="entry name" value="Phosphotyrosine protein phosphatases I"/>
    <property type="match status" value="1"/>
</dbReference>
<evidence type="ECO:0000259" key="2">
    <source>
        <dbReference type="PROSITE" id="PS50987"/>
    </source>
</evidence>
<dbReference type="PANTHER" id="PTHR43428">
    <property type="entry name" value="ARSENATE REDUCTASE"/>
    <property type="match status" value="1"/>
</dbReference>
<dbReference type="Pfam" id="PF01022">
    <property type="entry name" value="HTH_5"/>
    <property type="match status" value="1"/>
</dbReference>
<sequence>MGAGAQPGPPSFARMAADPLRWRLLRELACSDRRVRELVTLVGQPQNLVSYHLGRLRASGLVVARRSSFDGRDTYYRLDLTRCAQSLAEAGAALHPGLRSAPAQVSAPSALPPEGGPVLFLCTGNSARSQVAEALVRVRAQGRIPAFSAGSHPKPLHPNVERVLASRGIEPAGQRSKHLSVFADRRFSYVITLCDRVREVSPDFPGRPAYLHWSVPDPAAATGDQEDTYPRFEAMAAELETRIGFWLATVGPGSTRSPVQEVS</sequence>
<dbReference type="CDD" id="cd00090">
    <property type="entry name" value="HTH_ARSR"/>
    <property type="match status" value="1"/>
</dbReference>
<evidence type="ECO:0000313" key="4">
    <source>
        <dbReference type="Proteomes" id="UP000306628"/>
    </source>
</evidence>
<feature type="domain" description="HTH arsR-type" evidence="2">
    <location>
        <begin position="1"/>
        <end position="98"/>
    </location>
</feature>
<dbReference type="PROSITE" id="PS50987">
    <property type="entry name" value="HTH_ARSR_2"/>
    <property type="match status" value="1"/>
</dbReference>
<dbReference type="PANTHER" id="PTHR43428:SF1">
    <property type="entry name" value="ARSENATE REDUCTASE"/>
    <property type="match status" value="1"/>
</dbReference>
<dbReference type="SMART" id="SM00226">
    <property type="entry name" value="LMWPc"/>
    <property type="match status" value="1"/>
</dbReference>
<dbReference type="InterPro" id="IPR036196">
    <property type="entry name" value="Ptyr_pPase_sf"/>
</dbReference>
<dbReference type="AlphaFoldDB" id="A0A5S4GU64"/>
<organism evidence="3 4">
    <name type="scientific">Nonomuraea zeae</name>
    <dbReference type="NCBI Taxonomy" id="1642303"/>
    <lineage>
        <taxon>Bacteria</taxon>
        <taxon>Bacillati</taxon>
        <taxon>Actinomycetota</taxon>
        <taxon>Actinomycetes</taxon>
        <taxon>Streptosporangiales</taxon>
        <taxon>Streptosporangiaceae</taxon>
        <taxon>Nonomuraea</taxon>
    </lineage>
</organism>
<dbReference type="CDD" id="cd16345">
    <property type="entry name" value="LMWP_ArsC"/>
    <property type="match status" value="1"/>
</dbReference>
<dbReference type="Proteomes" id="UP000306628">
    <property type="component" value="Unassembled WGS sequence"/>
</dbReference>
<keyword evidence="1" id="KW-0059">Arsenical resistance</keyword>
<dbReference type="InterPro" id="IPR011991">
    <property type="entry name" value="ArsR-like_HTH"/>
</dbReference>
<comment type="caution">
    <text evidence="3">The sequence shown here is derived from an EMBL/GenBank/DDBJ whole genome shotgun (WGS) entry which is preliminary data.</text>
</comment>
<dbReference type="SMART" id="SM00418">
    <property type="entry name" value="HTH_ARSR"/>
    <property type="match status" value="1"/>
</dbReference>
<dbReference type="Gene3D" id="3.40.50.2300">
    <property type="match status" value="1"/>
</dbReference>
<proteinExistence type="predicted"/>
<keyword evidence="4" id="KW-1185">Reference proteome</keyword>
<protein>
    <submittedName>
        <fullName evidence="3">MarR family transcriptional regulator</fullName>
    </submittedName>
</protein>